<keyword evidence="11" id="KW-1185">Reference proteome</keyword>
<dbReference type="PANTHER" id="PTHR33285:SF55">
    <property type="entry name" value="PHYTOSULFOKINES 3"/>
    <property type="match status" value="1"/>
</dbReference>
<feature type="non-terminal residue" evidence="10">
    <location>
        <position position="1"/>
    </location>
</feature>
<dbReference type="GO" id="GO:0008083">
    <property type="term" value="F:growth factor activity"/>
    <property type="evidence" value="ECO:0007669"/>
    <property type="project" value="UniProtKB-UniRule"/>
</dbReference>
<evidence type="ECO:0000313" key="10">
    <source>
        <dbReference type="EMBL" id="KAH9297355.1"/>
    </source>
</evidence>
<keyword evidence="5 8" id="KW-0732">Signal</keyword>
<dbReference type="AlphaFoldDB" id="A0AA38FCV7"/>
<comment type="function">
    <text evidence="8">Promotes plant cell differentiation, organogenesis and somatic embryogenesis as well as cell proliferation.</text>
</comment>
<evidence type="ECO:0000256" key="9">
    <source>
        <dbReference type="SAM" id="Phobius"/>
    </source>
</evidence>
<dbReference type="InterPro" id="IPR009438">
    <property type="entry name" value="Phytosulfokine"/>
</dbReference>
<dbReference type="Pfam" id="PF06404">
    <property type="entry name" value="PSK"/>
    <property type="match status" value="1"/>
</dbReference>
<keyword evidence="6 8" id="KW-0221">Differentiation</keyword>
<evidence type="ECO:0000256" key="6">
    <source>
        <dbReference type="ARBA" id="ARBA00022782"/>
    </source>
</evidence>
<comment type="similarity">
    <text evidence="2 8">Belongs to the phytosulfokine family.</text>
</comment>
<comment type="caution">
    <text evidence="10">The sequence shown here is derived from an EMBL/GenBank/DDBJ whole genome shotgun (WGS) entry which is preliminary data.</text>
</comment>
<feature type="non-terminal residue" evidence="10">
    <location>
        <position position="109"/>
    </location>
</feature>
<keyword evidence="9" id="KW-1133">Transmembrane helix</keyword>
<dbReference type="EMBL" id="JAHRHJ020000010">
    <property type="protein sequence ID" value="KAH9297355.1"/>
    <property type="molecule type" value="Genomic_DNA"/>
</dbReference>
<proteinExistence type="inferred from homology"/>
<evidence type="ECO:0000256" key="2">
    <source>
        <dbReference type="ARBA" id="ARBA00010781"/>
    </source>
</evidence>
<dbReference type="PANTHER" id="PTHR33285">
    <property type="entry name" value="PHYTOSULFOKINES 3"/>
    <property type="match status" value="1"/>
</dbReference>
<dbReference type="GO" id="GO:0030154">
    <property type="term" value="P:cell differentiation"/>
    <property type="evidence" value="ECO:0007669"/>
    <property type="project" value="UniProtKB-UniRule"/>
</dbReference>
<keyword evidence="9" id="KW-0472">Membrane</keyword>
<sequence>IRNTIYAAKMAKMCTRSVEGGSVWVFRLCILILVVATVMAARPIERGTLKASMLFEKDEMGIKYRFYSNMDKEQLMAGKECDNDTELEECTNRRTLSAHTDYIYTQDHN</sequence>
<dbReference type="GO" id="GO:0008283">
    <property type="term" value="P:cell population proliferation"/>
    <property type="evidence" value="ECO:0007669"/>
    <property type="project" value="UniProtKB-UniRule"/>
</dbReference>
<accession>A0AA38FCV7</accession>
<evidence type="ECO:0000256" key="8">
    <source>
        <dbReference type="RuleBase" id="RU368031"/>
    </source>
</evidence>
<protein>
    <recommendedName>
        <fullName evidence="8">Phytosulfokine</fullName>
    </recommendedName>
    <component>
        <recommendedName>
            <fullName evidence="8">Phytosulfokine-alpha</fullName>
            <shortName evidence="8">PSK-alpha</shortName>
            <shortName evidence="8">Phytosulfokine-a</shortName>
        </recommendedName>
    </component>
    <component>
        <recommendedName>
            <fullName evidence="8">Phytosulfokine-beta</fullName>
            <shortName evidence="8">PSK-beta</shortName>
            <shortName evidence="8">Phytosulfokine-b</shortName>
        </recommendedName>
    </component>
</protein>
<keyword evidence="4 8" id="KW-0765">Sulfation</keyword>
<name>A0AA38FCV7_TAXCH</name>
<dbReference type="GO" id="GO:0005576">
    <property type="term" value="C:extracellular region"/>
    <property type="evidence" value="ECO:0007669"/>
    <property type="project" value="UniProtKB-SubCell"/>
</dbReference>
<keyword evidence="9" id="KW-0812">Transmembrane</keyword>
<evidence type="ECO:0000256" key="3">
    <source>
        <dbReference type="ARBA" id="ARBA00022525"/>
    </source>
</evidence>
<evidence type="ECO:0000256" key="4">
    <source>
        <dbReference type="ARBA" id="ARBA00022641"/>
    </source>
</evidence>
<keyword evidence="8" id="KW-0217">Developmental protein</keyword>
<comment type="subcellular location">
    <subcellularLocation>
        <location evidence="1 8">Secreted</location>
    </subcellularLocation>
</comment>
<dbReference type="OMA" id="LMAGKEC"/>
<organism evidence="10 11">
    <name type="scientific">Taxus chinensis</name>
    <name type="common">Chinese yew</name>
    <name type="synonym">Taxus wallichiana var. chinensis</name>
    <dbReference type="NCBI Taxonomy" id="29808"/>
    <lineage>
        <taxon>Eukaryota</taxon>
        <taxon>Viridiplantae</taxon>
        <taxon>Streptophyta</taxon>
        <taxon>Embryophyta</taxon>
        <taxon>Tracheophyta</taxon>
        <taxon>Spermatophyta</taxon>
        <taxon>Pinopsida</taxon>
        <taxon>Pinidae</taxon>
        <taxon>Conifers II</taxon>
        <taxon>Cupressales</taxon>
        <taxon>Taxaceae</taxon>
        <taxon>Taxus</taxon>
    </lineage>
</organism>
<evidence type="ECO:0000256" key="5">
    <source>
        <dbReference type="ARBA" id="ARBA00022729"/>
    </source>
</evidence>
<gene>
    <name evidence="10" type="ORF">KI387_029037</name>
</gene>
<keyword evidence="3 8" id="KW-0964">Secreted</keyword>
<dbReference type="Proteomes" id="UP000824469">
    <property type="component" value="Unassembled WGS sequence"/>
</dbReference>
<reference evidence="10 11" key="1">
    <citation type="journal article" date="2021" name="Nat. Plants">
        <title>The Taxus genome provides insights into paclitaxel biosynthesis.</title>
        <authorList>
            <person name="Xiong X."/>
            <person name="Gou J."/>
            <person name="Liao Q."/>
            <person name="Li Y."/>
            <person name="Zhou Q."/>
            <person name="Bi G."/>
            <person name="Li C."/>
            <person name="Du R."/>
            <person name="Wang X."/>
            <person name="Sun T."/>
            <person name="Guo L."/>
            <person name="Liang H."/>
            <person name="Lu P."/>
            <person name="Wu Y."/>
            <person name="Zhang Z."/>
            <person name="Ro D.K."/>
            <person name="Shang Y."/>
            <person name="Huang S."/>
            <person name="Yan J."/>
        </authorList>
    </citation>
    <scope>NUCLEOTIDE SEQUENCE [LARGE SCALE GENOMIC DNA]</scope>
    <source>
        <strain evidence="10">Ta-2019</strain>
    </source>
</reference>
<evidence type="ECO:0000256" key="1">
    <source>
        <dbReference type="ARBA" id="ARBA00004613"/>
    </source>
</evidence>
<evidence type="ECO:0000256" key="7">
    <source>
        <dbReference type="ARBA" id="ARBA00023030"/>
    </source>
</evidence>
<evidence type="ECO:0000313" key="11">
    <source>
        <dbReference type="Proteomes" id="UP000824469"/>
    </source>
</evidence>
<comment type="PTM">
    <text evidence="8">Sulfation is important for activity and for the binding to a putative membrane receptor.</text>
</comment>
<feature type="transmembrane region" description="Helical" evidence="9">
    <location>
        <begin position="24"/>
        <end position="44"/>
    </location>
</feature>
<keyword evidence="7 8" id="KW-0339">Growth factor</keyword>
<comment type="PTM">
    <text evidence="8">PSK-alpha is produced by endopeptidase digestion. PSK-beta is produced from PSK-alpha by exopeptidase digestion.</text>
</comment>